<dbReference type="GO" id="GO:0005524">
    <property type="term" value="F:ATP binding"/>
    <property type="evidence" value="ECO:0007669"/>
    <property type="project" value="UniProtKB-KW"/>
</dbReference>
<accession>A0A1Q8SS17</accession>
<dbReference type="Gene3D" id="3.40.50.300">
    <property type="entry name" value="P-loop containing nucleotide triphosphate hydrolases"/>
    <property type="match status" value="1"/>
</dbReference>
<evidence type="ECO:0000313" key="5">
    <source>
        <dbReference type="EMBL" id="OLO04192.1"/>
    </source>
</evidence>
<dbReference type="SUPFAM" id="SSF48452">
    <property type="entry name" value="TPR-like"/>
    <property type="match status" value="1"/>
</dbReference>
<organism evidence="5 6">
    <name type="scientific">Salinicola socius</name>
    <dbReference type="NCBI Taxonomy" id="404433"/>
    <lineage>
        <taxon>Bacteria</taxon>
        <taxon>Pseudomonadati</taxon>
        <taxon>Pseudomonadota</taxon>
        <taxon>Gammaproteobacteria</taxon>
        <taxon>Oceanospirillales</taxon>
        <taxon>Halomonadaceae</taxon>
        <taxon>Salinicola</taxon>
    </lineage>
</organism>
<dbReference type="InterPro" id="IPR041664">
    <property type="entry name" value="AAA_16"/>
</dbReference>
<keyword evidence="6" id="KW-1185">Reference proteome</keyword>
<dbReference type="EMBL" id="MSDO01000013">
    <property type="protein sequence ID" value="OLO04192.1"/>
    <property type="molecule type" value="Genomic_DNA"/>
</dbReference>
<dbReference type="GO" id="GO:0004016">
    <property type="term" value="F:adenylate cyclase activity"/>
    <property type="evidence" value="ECO:0007669"/>
    <property type="project" value="TreeGrafter"/>
</dbReference>
<keyword evidence="1" id="KW-0547">Nucleotide-binding</keyword>
<protein>
    <submittedName>
        <fullName evidence="5">ATPase</fullName>
    </submittedName>
</protein>
<feature type="coiled-coil region" evidence="3">
    <location>
        <begin position="970"/>
        <end position="997"/>
    </location>
</feature>
<evidence type="ECO:0000259" key="4">
    <source>
        <dbReference type="Pfam" id="PF13191"/>
    </source>
</evidence>
<keyword evidence="2" id="KW-0067">ATP-binding</keyword>
<dbReference type="InterPro" id="IPR036388">
    <property type="entry name" value="WH-like_DNA-bd_sf"/>
</dbReference>
<name>A0A1Q8SS17_9GAMM</name>
<keyword evidence="3" id="KW-0175">Coiled coil</keyword>
<evidence type="ECO:0000313" key="6">
    <source>
        <dbReference type="Proteomes" id="UP000186878"/>
    </source>
</evidence>
<feature type="domain" description="Orc1-like AAA ATPase" evidence="4">
    <location>
        <begin position="472"/>
        <end position="648"/>
    </location>
</feature>
<comment type="caution">
    <text evidence="5">The sequence shown here is derived from an EMBL/GenBank/DDBJ whole genome shotgun (WGS) entry which is preliminary data.</text>
</comment>
<dbReference type="Gene3D" id="1.10.10.10">
    <property type="entry name" value="Winged helix-like DNA-binding domain superfamily/Winged helix DNA-binding domain"/>
    <property type="match status" value="1"/>
</dbReference>
<proteinExistence type="predicted"/>
<evidence type="ECO:0000256" key="1">
    <source>
        <dbReference type="ARBA" id="ARBA00022741"/>
    </source>
</evidence>
<dbReference type="Proteomes" id="UP000186878">
    <property type="component" value="Unassembled WGS sequence"/>
</dbReference>
<dbReference type="InterPro" id="IPR027417">
    <property type="entry name" value="P-loop_NTPase"/>
</dbReference>
<sequence length="1300" mass="145772">MNPGRATTTIALFGHFSYQQDERTLTQFSYDKVKALLVYLLMQETPVSRASLAEMLWPDQGVKSGRTNLRHALHCLRHSLGDLAESSLSVTRQTIAFDLPTSVAWDLRAADGLLHQPPTVATLEQLLDHYRGDLLEELHLGQCVVFQQWLVRTRGEWRQRLIEYAERVLETASALPEALLRTLIHRLPGYGPFHERLVRQLAEHGQFAAAREQFNAFLQHLALSGQQPEPGFLQLARFWSEVPAQGLAGTDWLSQAGCSVSRGAQREAAGYSAEDIDYRQITVMAIALRPVDAGNDLGRALACLKAQGQLFQWLETQCRHLGGFWQAAVGSGVGLACFGTHGPTHQLAELVALFEHCRQGLARELDSVWEGDDSPPRFTLTAGLDSGRVIWLPERQSIDPFGDVTQVALAMMVAAQSSELVISLNASQHLPPAFDLQSRLTPRLISSDGRVQRRGLVLGVESAGREALPPSLMGRESELRQLRDALARVSLGLRQSLLVLGDTGIGKSALMIHFRESLQHEDVAVFWRPTTRLSSQSSYGLVQSLLRWYLEREPDGEALGALIDRTVALKKIGSERRQLLIDVLGREPLAREDADEAVELVTQLVQALILEMTASRRPLVIIVDDLQWLDEPSLKVLQNLQARLPIHTASLLIASHQNREVPSVRLNWDQQVMLARLDARQAADMLDYLARRHRLKLGPRLREQLIERCEGVPLYLQEICRRLEIDRREGRRLDVDSLPSGLLGLLASRIDQLQGDRQVAHMAATFGRQFEAGMLGDCLEASDGALKVALEQMRRLEIIEPCETHPYDFQFTHPLLQEAAYLSCPQDVRVVLHQRVVEVIESRYPAWISRHPGDFAEHLRRGGDPARAARYFEMAARGGLKVSANRTALKMAESGLACLNEGSAGGAERQISLLTVKGQACYALEGHGSRAAHESFIQAQKMWQGSVLDDEEADDQAFLVTWGLWVGASQRHANRDAESLAAQLRELAQRIDDVRYQRLALYARAHGEYWSGQVSLAYEHLDQIDPLNQPMVLEWLPYSDHPQVAAACYQSWALCLRGDYRRAEQQMEAAIRLAESVRHPGSLAMALIFAASLYRQLGHIHLATERGRRAHEMTRTADLQRWHWEADCVLGWSQSLAGEPQGLQRIESSVARLSELTGREPHQRPFLWYGDACLALNDVARAVAYLEPCLHQARTRRSLMMPQIALQMARARHRLGDDMQRVADLIEEARSWSLEAGSAHMELKSLEMWLSLVDPTDGEKQKALRYRLGEVALSDAPVLTRWRTLLDNVSATSRTPDYQL</sequence>
<dbReference type="OrthoDB" id="9806704at2"/>
<dbReference type="PANTHER" id="PTHR16305:SF28">
    <property type="entry name" value="GUANYLATE CYCLASE DOMAIN-CONTAINING PROTEIN"/>
    <property type="match status" value="1"/>
</dbReference>
<dbReference type="PANTHER" id="PTHR16305">
    <property type="entry name" value="TESTICULAR SOLUBLE ADENYLYL CYCLASE"/>
    <property type="match status" value="1"/>
</dbReference>
<gene>
    <name evidence="5" type="ORF">BTW07_10725</name>
</gene>
<dbReference type="RefSeq" id="WP_075570174.1">
    <property type="nucleotide sequence ID" value="NZ_MSDO01000013.1"/>
</dbReference>
<dbReference type="InterPro" id="IPR011990">
    <property type="entry name" value="TPR-like_helical_dom_sf"/>
</dbReference>
<dbReference type="STRING" id="404433.BTW07_10725"/>
<dbReference type="GO" id="GO:0005737">
    <property type="term" value="C:cytoplasm"/>
    <property type="evidence" value="ECO:0007669"/>
    <property type="project" value="TreeGrafter"/>
</dbReference>
<dbReference type="Gene3D" id="1.25.40.10">
    <property type="entry name" value="Tetratricopeptide repeat domain"/>
    <property type="match status" value="1"/>
</dbReference>
<evidence type="ECO:0000256" key="3">
    <source>
        <dbReference type="SAM" id="Coils"/>
    </source>
</evidence>
<evidence type="ECO:0000256" key="2">
    <source>
        <dbReference type="ARBA" id="ARBA00022840"/>
    </source>
</evidence>
<dbReference type="SUPFAM" id="SSF52540">
    <property type="entry name" value="P-loop containing nucleoside triphosphate hydrolases"/>
    <property type="match status" value="1"/>
</dbReference>
<dbReference type="Pfam" id="PF13191">
    <property type="entry name" value="AAA_16"/>
    <property type="match status" value="1"/>
</dbReference>
<reference evidence="5 6" key="1">
    <citation type="submission" date="2016-12" db="EMBL/GenBank/DDBJ databases">
        <title>Draft genome sequences of strains Salinicola socius SMB35, Salinicola sp. MH3R3-1 and Chromohalobacter sp. SMB17 from the Verkhnekamsk potash mining region of Russia.</title>
        <authorList>
            <person name="Mavrodi D.V."/>
            <person name="Olsson B.E."/>
            <person name="Korsakova E.S."/>
            <person name="Pyankova A."/>
            <person name="Mavrodi O.V."/>
            <person name="Plotnikova E.G."/>
        </authorList>
    </citation>
    <scope>NUCLEOTIDE SEQUENCE [LARGE SCALE GENOMIC DNA]</scope>
    <source>
        <strain evidence="5 6">SMB35</strain>
    </source>
</reference>